<evidence type="ECO:0000313" key="3">
    <source>
        <dbReference type="EMBL" id="NHN87183.1"/>
    </source>
</evidence>
<accession>A0ABX0JYQ6</accession>
<feature type="domain" description="Fumarylacetoacetase-like C-terminal" evidence="2">
    <location>
        <begin position="88"/>
        <end position="250"/>
    </location>
</feature>
<dbReference type="EMBL" id="WOSY01000001">
    <property type="protein sequence ID" value="NHN87183.1"/>
    <property type="molecule type" value="Genomic_DNA"/>
</dbReference>
<dbReference type="RefSeq" id="WP_173568482.1">
    <property type="nucleotide sequence ID" value="NZ_WOSY01000001.1"/>
</dbReference>
<name>A0ABX0JYQ6_9PROT</name>
<keyword evidence="4" id="KW-1185">Reference proteome</keyword>
<dbReference type="Pfam" id="PF01557">
    <property type="entry name" value="FAA_hydrolase"/>
    <property type="match status" value="1"/>
</dbReference>
<sequence length="255" mass="27088">MTLNHNLPGSLQPFAQKLQAVRKAESAPISSLAASLVPETKEAAYAVQNFVASSMGPVKGWKVGASDALAEPSAAPLHGETLFSDGAVIAADFFRHRGVEVEFAYRFDRAVGADITRETVLAAVGSVHPAIEIVDTRFAQPASQAPLAHMADQQSHGALILGPAFTDWTAFDPSHEHFVMRVDHRRVSEQVGGNAAGDLSRLLVWLAGHAAARGMPIEAGTVVTTGSLSGAFFVPHRTHVNVRFYTLGEVSVFLA</sequence>
<dbReference type="PANTHER" id="PTHR30143">
    <property type="entry name" value="ACID HYDRATASE"/>
    <property type="match status" value="1"/>
</dbReference>
<comment type="caution">
    <text evidence="3">The sequence shown here is derived from an EMBL/GenBank/DDBJ whole genome shotgun (WGS) entry which is preliminary data.</text>
</comment>
<dbReference type="InterPro" id="IPR050772">
    <property type="entry name" value="Hydratase-Decarb/MhpD_sf"/>
</dbReference>
<reference evidence="3 4" key="1">
    <citation type="journal article" date="2020" name="Int. J. Syst. Evol. Microbiol.">
        <title>Novel acetic acid bacteria from cider fermentations: Acetobacter conturbans sp. nov. and Acetobacter fallax sp. nov.</title>
        <authorList>
            <person name="Sombolestani A.S."/>
            <person name="Cleenwerck I."/>
            <person name="Cnockaert M."/>
            <person name="Borremans W."/>
            <person name="Wieme A.D."/>
            <person name="De Vuyst L."/>
            <person name="Vandamme P."/>
        </authorList>
    </citation>
    <scope>NUCLEOTIDE SEQUENCE [LARGE SCALE GENOMIC DNA]</scope>
    <source>
        <strain evidence="3 4">LMG 1627</strain>
    </source>
</reference>
<dbReference type="InterPro" id="IPR036663">
    <property type="entry name" value="Fumarylacetoacetase_C_sf"/>
</dbReference>
<organism evidence="3 4">
    <name type="scientific">Acetobacter conturbans</name>
    <dbReference type="NCBI Taxonomy" id="1737472"/>
    <lineage>
        <taxon>Bacteria</taxon>
        <taxon>Pseudomonadati</taxon>
        <taxon>Pseudomonadota</taxon>
        <taxon>Alphaproteobacteria</taxon>
        <taxon>Acetobacterales</taxon>
        <taxon>Acetobacteraceae</taxon>
        <taxon>Acetobacter</taxon>
    </lineage>
</organism>
<dbReference type="InterPro" id="IPR011234">
    <property type="entry name" value="Fumarylacetoacetase-like_C"/>
</dbReference>
<evidence type="ECO:0000256" key="1">
    <source>
        <dbReference type="ARBA" id="ARBA00023239"/>
    </source>
</evidence>
<dbReference type="SUPFAM" id="SSF56529">
    <property type="entry name" value="FAH"/>
    <property type="match status" value="1"/>
</dbReference>
<evidence type="ECO:0000313" key="4">
    <source>
        <dbReference type="Proteomes" id="UP000631653"/>
    </source>
</evidence>
<evidence type="ECO:0000259" key="2">
    <source>
        <dbReference type="Pfam" id="PF01557"/>
    </source>
</evidence>
<keyword evidence="1" id="KW-0456">Lyase</keyword>
<protein>
    <submittedName>
        <fullName evidence="3">2-keto-4-pentenoate hydratase</fullName>
    </submittedName>
</protein>
<proteinExistence type="predicted"/>
<dbReference type="PANTHER" id="PTHR30143:SF0">
    <property type="entry name" value="2-KETO-4-PENTENOATE HYDRATASE"/>
    <property type="match status" value="1"/>
</dbReference>
<gene>
    <name evidence="3" type="ORF">GOB81_00835</name>
</gene>
<dbReference type="Gene3D" id="3.90.850.10">
    <property type="entry name" value="Fumarylacetoacetase-like, C-terminal domain"/>
    <property type="match status" value="1"/>
</dbReference>
<dbReference type="Proteomes" id="UP000631653">
    <property type="component" value="Unassembled WGS sequence"/>
</dbReference>